<keyword evidence="2 4" id="KW-0808">Transferase</keyword>
<organism evidence="5 6">
    <name type="scientific">Aphidius gifuensis</name>
    <name type="common">Parasitoid wasp</name>
    <dbReference type="NCBI Taxonomy" id="684658"/>
    <lineage>
        <taxon>Eukaryota</taxon>
        <taxon>Metazoa</taxon>
        <taxon>Ecdysozoa</taxon>
        <taxon>Arthropoda</taxon>
        <taxon>Hexapoda</taxon>
        <taxon>Insecta</taxon>
        <taxon>Pterygota</taxon>
        <taxon>Neoptera</taxon>
        <taxon>Endopterygota</taxon>
        <taxon>Hymenoptera</taxon>
        <taxon>Apocrita</taxon>
        <taxon>Ichneumonoidea</taxon>
        <taxon>Braconidae</taxon>
        <taxon>Aphidiinae</taxon>
        <taxon>Aphidius</taxon>
    </lineage>
</organism>
<evidence type="ECO:0000256" key="3">
    <source>
        <dbReference type="ARBA" id="ARBA00022691"/>
    </source>
</evidence>
<dbReference type="OrthoDB" id="5954793at2759"/>
<accession>A0A834XLE7</accession>
<dbReference type="HAMAP" id="MF_03044">
    <property type="entry name" value="BMT2"/>
    <property type="match status" value="1"/>
</dbReference>
<proteinExistence type="inferred from homology"/>
<dbReference type="GO" id="GO:0008168">
    <property type="term" value="F:methyltransferase activity"/>
    <property type="evidence" value="ECO:0007669"/>
    <property type="project" value="UniProtKB-UniRule"/>
</dbReference>
<protein>
    <recommendedName>
        <fullName evidence="4">S-adenosylmethionine sensor upstream of mTORC1</fullName>
    </recommendedName>
    <alternativeName>
        <fullName evidence="4">Probable methyltransferase BMT2 homolog</fullName>
        <ecNumber evidence="4">2.1.1.-</ecNumber>
    </alternativeName>
</protein>
<dbReference type="InterPro" id="IPR029063">
    <property type="entry name" value="SAM-dependent_MTases_sf"/>
</dbReference>
<gene>
    <name evidence="5" type="ORF">HCN44_003266</name>
</gene>
<sequence>MDQQSSKINNKNKIIASEKHKELAGFIKNTHNRLREESKIYGANEAWSRHLARKKDLQDYACSMQELATSHWKNNDTKTSTNCRIKWIKNQCHNYFFNDGKIKFFDREKQIQEKINDLSKTKDNELPFDLPKIEKINLLDVGSCYNPFDDDDNFEVTPIDLAPYSNKVYQCDFLNVDLGQEKITCNDEKIIQLKISSFDVVVFSLLLEYFPSPDQRFNCCQKAYDVLKPGGILIIITPDSKHVNANANIMKSWRFVLSKMGFMRICYEKLEHIHCISYRKCFDKNVASRWADMQIIPKDNHLFKAANKIFIPQDFNSISLNKNCDDEIIYNVEDMISGFDQLPQYF</sequence>
<evidence type="ECO:0000256" key="2">
    <source>
        <dbReference type="ARBA" id="ARBA00022679"/>
    </source>
</evidence>
<dbReference type="Proteomes" id="UP000639338">
    <property type="component" value="Unassembled WGS sequence"/>
</dbReference>
<evidence type="ECO:0000313" key="6">
    <source>
        <dbReference type="Proteomes" id="UP000639338"/>
    </source>
</evidence>
<keyword evidence="6" id="KW-1185">Reference proteome</keyword>
<evidence type="ECO:0000256" key="1">
    <source>
        <dbReference type="ARBA" id="ARBA00022603"/>
    </source>
</evidence>
<dbReference type="EMBL" id="JACMRX010000006">
    <property type="protein sequence ID" value="KAF7987504.1"/>
    <property type="molecule type" value="Genomic_DNA"/>
</dbReference>
<evidence type="ECO:0000313" key="5">
    <source>
        <dbReference type="EMBL" id="KAF7987504.1"/>
    </source>
</evidence>
<feature type="binding site" evidence="4">
    <location>
        <position position="160"/>
    </location>
    <ligand>
        <name>S-adenosyl-L-methionine</name>
        <dbReference type="ChEBI" id="CHEBI:59789"/>
    </ligand>
</feature>
<keyword evidence="3 4" id="KW-0949">S-adenosyl-L-methionine</keyword>
<dbReference type="Pfam" id="PF11968">
    <property type="entry name" value="Bmt2"/>
    <property type="match status" value="1"/>
</dbReference>
<dbReference type="SUPFAM" id="SSF53335">
    <property type="entry name" value="S-adenosyl-L-methionine-dependent methyltransferases"/>
    <property type="match status" value="1"/>
</dbReference>
<dbReference type="EC" id="2.1.1.-" evidence="4"/>
<dbReference type="GO" id="GO:1904262">
    <property type="term" value="P:negative regulation of TORC1 signaling"/>
    <property type="evidence" value="ECO:0007669"/>
    <property type="project" value="TreeGrafter"/>
</dbReference>
<dbReference type="CDD" id="cd02440">
    <property type="entry name" value="AdoMet_MTases"/>
    <property type="match status" value="1"/>
</dbReference>
<feature type="binding site" evidence="4">
    <location>
        <position position="142"/>
    </location>
    <ligand>
        <name>S-adenosyl-L-methionine</name>
        <dbReference type="ChEBI" id="CHEBI:59789"/>
    </ligand>
</feature>
<dbReference type="AlphaFoldDB" id="A0A834XLE7"/>
<comment type="function">
    <text evidence="4">S-adenosyl-L-methionine-binding protein that acts as an inhibitor of mTORC1 signaling. Acts as a sensor of S-adenosyl-L-methionine to signal methionine sufficiency to mTORC1. Probably also acts as a S-adenosyl-L-methionine-dependent methyltransferase.</text>
</comment>
<dbReference type="PANTHER" id="PTHR21008">
    <property type="entry name" value="S-ADENOSYLMETHIONINE SENSOR UPSTREAM OF MTORC1-RELATED"/>
    <property type="match status" value="1"/>
</dbReference>
<dbReference type="GO" id="GO:0032259">
    <property type="term" value="P:methylation"/>
    <property type="evidence" value="ECO:0007669"/>
    <property type="project" value="UniProtKB-KW"/>
</dbReference>
<dbReference type="InterPro" id="IPR021867">
    <property type="entry name" value="Bmt2/SAMTOR"/>
</dbReference>
<dbReference type="Gene3D" id="3.40.50.150">
    <property type="entry name" value="Vaccinia Virus protein VP39"/>
    <property type="match status" value="1"/>
</dbReference>
<reference evidence="5 6" key="1">
    <citation type="submission" date="2020-08" db="EMBL/GenBank/DDBJ databases">
        <title>Aphidius gifuensis genome sequencing and assembly.</title>
        <authorList>
            <person name="Du Z."/>
        </authorList>
    </citation>
    <scope>NUCLEOTIDE SEQUENCE [LARGE SCALE GENOMIC DNA]</scope>
    <source>
        <strain evidence="5">YNYX2018</strain>
        <tissue evidence="5">Adults</tissue>
    </source>
</reference>
<comment type="similarity">
    <text evidence="4">Belongs to the BMT2 family.</text>
</comment>
<keyword evidence="1 4" id="KW-0489">Methyltransferase</keyword>
<dbReference type="PANTHER" id="PTHR21008:SF0">
    <property type="entry name" value="S-ADENOSYLMETHIONINE SENSOR UPSTREAM OF MTORC1"/>
    <property type="match status" value="1"/>
</dbReference>
<comment type="caution">
    <text evidence="5">The sequence shown here is derived from an EMBL/GenBank/DDBJ whole genome shotgun (WGS) entry which is preliminary data.</text>
</comment>
<name>A0A834XLE7_APHGI</name>
<evidence type="ECO:0000256" key="4">
    <source>
        <dbReference type="HAMAP-Rule" id="MF_03044"/>
    </source>
</evidence>